<gene>
    <name evidence="2" type="ORF">LY90DRAFT_499309</name>
</gene>
<comment type="caution">
    <text evidence="2">The sequence shown here is derived from an EMBL/GenBank/DDBJ whole genome shotgun (WGS) entry which is preliminary data.</text>
</comment>
<feature type="signal peptide" evidence="1">
    <location>
        <begin position="1"/>
        <end position="25"/>
    </location>
</feature>
<evidence type="ECO:0000256" key="1">
    <source>
        <dbReference type="SAM" id="SignalP"/>
    </source>
</evidence>
<reference evidence="2 3" key="1">
    <citation type="submission" date="2016-08" db="EMBL/GenBank/DDBJ databases">
        <title>A Parts List for Fungal Cellulosomes Revealed by Comparative Genomics.</title>
        <authorList>
            <consortium name="DOE Joint Genome Institute"/>
            <person name="Haitjema C.H."/>
            <person name="Gilmore S.P."/>
            <person name="Henske J.K."/>
            <person name="Solomon K.V."/>
            <person name="De Groot R."/>
            <person name="Kuo A."/>
            <person name="Mondo S.J."/>
            <person name="Salamov A.A."/>
            <person name="Labutti K."/>
            <person name="Zhao Z."/>
            <person name="Chiniquy J."/>
            <person name="Barry K."/>
            <person name="Brewer H.M."/>
            <person name="Purvine S.O."/>
            <person name="Wright A.T."/>
            <person name="Boxma B."/>
            <person name="Van Alen T."/>
            <person name="Hackstein J.H."/>
            <person name="Baker S.E."/>
            <person name="Grigoriev I.V."/>
            <person name="O'Malley M.A."/>
        </authorList>
    </citation>
    <scope>NUCLEOTIDE SEQUENCE [LARGE SCALE GENOMIC DNA]</scope>
    <source>
        <strain evidence="2 3">G1</strain>
    </source>
</reference>
<proteinExistence type="predicted"/>
<keyword evidence="3" id="KW-1185">Reference proteome</keyword>
<evidence type="ECO:0000313" key="2">
    <source>
        <dbReference type="EMBL" id="ORY84593.1"/>
    </source>
</evidence>
<dbReference type="STRING" id="1754190.A0A1Y2FKU5"/>
<dbReference type="AlphaFoldDB" id="A0A1Y2FKU5"/>
<dbReference type="Proteomes" id="UP000193920">
    <property type="component" value="Unassembled WGS sequence"/>
</dbReference>
<protein>
    <submittedName>
        <fullName evidence="2">Uncharacterized protein</fullName>
    </submittedName>
</protein>
<dbReference type="EMBL" id="MCOG01000005">
    <property type="protein sequence ID" value="ORY84593.1"/>
    <property type="molecule type" value="Genomic_DNA"/>
</dbReference>
<feature type="chain" id="PRO_5012056338" evidence="1">
    <location>
        <begin position="26"/>
        <end position="177"/>
    </location>
</feature>
<evidence type="ECO:0000313" key="3">
    <source>
        <dbReference type="Proteomes" id="UP000193920"/>
    </source>
</evidence>
<sequence>MKLNLFKSLAIALPLVAVNLKKVAAEDAFFGNVSRVDLFEHIDFRVPTIRVELTDVDYKNLFWGYECFRDETPGFLKRNEHCFTAPYVDLNYATRRTFYDKEFIKMSAITNSTDLEIVQSTIDQKHNITLQEFESIITTYSNFTLEEIFSLPYKLALPSEKYFEAQDTAKMTFELDE</sequence>
<accession>A0A1Y2FKU5</accession>
<organism evidence="2 3">
    <name type="scientific">Neocallimastix californiae</name>
    <dbReference type="NCBI Taxonomy" id="1754190"/>
    <lineage>
        <taxon>Eukaryota</taxon>
        <taxon>Fungi</taxon>
        <taxon>Fungi incertae sedis</taxon>
        <taxon>Chytridiomycota</taxon>
        <taxon>Chytridiomycota incertae sedis</taxon>
        <taxon>Neocallimastigomycetes</taxon>
        <taxon>Neocallimastigales</taxon>
        <taxon>Neocallimastigaceae</taxon>
        <taxon>Neocallimastix</taxon>
    </lineage>
</organism>
<dbReference type="OrthoDB" id="10406838at2759"/>
<name>A0A1Y2FKU5_9FUNG</name>
<keyword evidence="1" id="KW-0732">Signal</keyword>